<evidence type="ECO:0000313" key="3">
    <source>
        <dbReference type="EnsemblMetazoa" id="XP_030831216"/>
    </source>
</evidence>
<dbReference type="PANTHER" id="PTHR21017">
    <property type="entry name" value="NIPSNAP-RELATED"/>
    <property type="match status" value="1"/>
</dbReference>
<comment type="similarity">
    <text evidence="1">Belongs to the NipSnap family.</text>
</comment>
<reference evidence="3" key="2">
    <citation type="submission" date="2021-01" db="UniProtKB">
        <authorList>
            <consortium name="EnsemblMetazoa"/>
        </authorList>
    </citation>
    <scope>IDENTIFICATION</scope>
</reference>
<proteinExistence type="inferred from homology"/>
<dbReference type="Proteomes" id="UP000007110">
    <property type="component" value="Unassembled WGS sequence"/>
</dbReference>
<protein>
    <recommendedName>
        <fullName evidence="2">NIPSNAP domain-containing protein</fullName>
    </recommendedName>
</protein>
<dbReference type="InterPro" id="IPR012577">
    <property type="entry name" value="NIPSNAP"/>
</dbReference>
<dbReference type="OrthoDB" id="10262843at2759"/>
<feature type="domain" description="NIPSNAP" evidence="2">
    <location>
        <begin position="55"/>
        <end position="151"/>
    </location>
</feature>
<name>A0A7M7N5C5_STRPU</name>
<dbReference type="GeneID" id="586562"/>
<dbReference type="EnsemblMetazoa" id="XM_030975356">
    <property type="protein sequence ID" value="XP_030831216"/>
    <property type="gene ID" value="LOC586562"/>
</dbReference>
<evidence type="ECO:0000313" key="4">
    <source>
        <dbReference type="Proteomes" id="UP000007110"/>
    </source>
</evidence>
<keyword evidence="4" id="KW-1185">Reference proteome</keyword>
<dbReference type="OMA" id="PTPWSPM"/>
<evidence type="ECO:0000256" key="1">
    <source>
        <dbReference type="ARBA" id="ARBA00005291"/>
    </source>
</evidence>
<reference evidence="4" key="1">
    <citation type="submission" date="2015-02" db="EMBL/GenBank/DDBJ databases">
        <title>Genome sequencing for Strongylocentrotus purpuratus.</title>
        <authorList>
            <person name="Murali S."/>
            <person name="Liu Y."/>
            <person name="Vee V."/>
            <person name="English A."/>
            <person name="Wang M."/>
            <person name="Skinner E."/>
            <person name="Han Y."/>
            <person name="Muzny D.M."/>
            <person name="Worley K.C."/>
            <person name="Gibbs R.A."/>
        </authorList>
    </citation>
    <scope>NUCLEOTIDE SEQUENCE</scope>
</reference>
<sequence>MAGLTSFLRSLRQVSQKTFTCPKPTSIPASSFQSSITRQLHDDNTGSKMPDNKFYELRTYKVKPSSFLAFMKLTNENMAPRLAHNKLIGYWATDIGGLNEVFHIWEYDCFAHRTAVRAALAKDKVWHASYFSEAVQMIDAQENASGRLLPWKPLQDQPLKEGVYALWNYVSGDKRLETRAAFLESDACKILSPDDFPMTEFRSKLMTPNPFSPLQ</sequence>
<dbReference type="Pfam" id="PF07978">
    <property type="entry name" value="NIPSNAP"/>
    <property type="match status" value="1"/>
</dbReference>
<dbReference type="KEGG" id="spu:586562"/>
<dbReference type="InterPro" id="IPR011008">
    <property type="entry name" value="Dimeric_a/b-barrel"/>
</dbReference>
<dbReference type="GO" id="GO:0005739">
    <property type="term" value="C:mitochondrion"/>
    <property type="evidence" value="ECO:0000318"/>
    <property type="project" value="GO_Central"/>
</dbReference>
<dbReference type="InterPro" id="IPR051557">
    <property type="entry name" value="NipSnap_domain"/>
</dbReference>
<evidence type="ECO:0000259" key="2">
    <source>
        <dbReference type="Pfam" id="PF07978"/>
    </source>
</evidence>
<organism evidence="3 4">
    <name type="scientific">Strongylocentrotus purpuratus</name>
    <name type="common">Purple sea urchin</name>
    <dbReference type="NCBI Taxonomy" id="7668"/>
    <lineage>
        <taxon>Eukaryota</taxon>
        <taxon>Metazoa</taxon>
        <taxon>Echinodermata</taxon>
        <taxon>Eleutherozoa</taxon>
        <taxon>Echinozoa</taxon>
        <taxon>Echinoidea</taxon>
        <taxon>Euechinoidea</taxon>
        <taxon>Echinacea</taxon>
        <taxon>Camarodonta</taxon>
        <taxon>Echinidea</taxon>
        <taxon>Strongylocentrotidae</taxon>
        <taxon>Strongylocentrotus</taxon>
    </lineage>
</organism>
<accession>A0A7M7N5C5</accession>
<dbReference type="InParanoid" id="A0A7M7N5C5"/>
<dbReference type="SUPFAM" id="SSF54909">
    <property type="entry name" value="Dimeric alpha+beta barrel"/>
    <property type="match status" value="2"/>
</dbReference>
<dbReference type="PANTHER" id="PTHR21017:SF19">
    <property type="entry name" value="PROTEIN NIPSNAP HOMOLOG 3B"/>
    <property type="match status" value="1"/>
</dbReference>
<dbReference type="FunCoup" id="A0A7M7N5C5">
    <property type="interactions" value="305"/>
</dbReference>
<dbReference type="Gene3D" id="3.30.70.100">
    <property type="match status" value="2"/>
</dbReference>
<dbReference type="GO" id="GO:0000423">
    <property type="term" value="P:mitophagy"/>
    <property type="evidence" value="ECO:0007669"/>
    <property type="project" value="UniProtKB-ARBA"/>
</dbReference>
<dbReference type="AlphaFoldDB" id="A0A7M7N5C5"/>
<dbReference type="RefSeq" id="XP_030831216.1">
    <property type="nucleotide sequence ID" value="XM_030975356.1"/>
</dbReference>